<reference evidence="1 2" key="1">
    <citation type="submission" date="2019-03" db="EMBL/GenBank/DDBJ databases">
        <title>Ramlibacter henchirensis DSM 14656, whole genome shotgun sequence.</title>
        <authorList>
            <person name="Zhang X."/>
            <person name="Feng G."/>
            <person name="Zhu H."/>
        </authorList>
    </citation>
    <scope>NUCLEOTIDE SEQUENCE [LARGE SCALE GENOMIC DNA]</scope>
    <source>
        <strain evidence="1 2">DSM 14656</strain>
    </source>
</reference>
<sequence length="100" mass="10858">MASRTPPRFVPTLTEVVPGSAAPPAGEKLNEEQLVHRVMQRVDLTLDKRLREAIASVVLEHSRQLAPALREQIEAVVAKAVSEAIAEELGVEGGDPETQR</sequence>
<dbReference type="AlphaFoldDB" id="A0A4Z0BND8"/>
<dbReference type="EMBL" id="SMLM01000003">
    <property type="protein sequence ID" value="TFZ00827.1"/>
    <property type="molecule type" value="Genomic_DNA"/>
</dbReference>
<accession>A0A4Z0BND8</accession>
<protein>
    <recommendedName>
        <fullName evidence="3">DUF2486 family protein</fullName>
    </recommendedName>
</protein>
<comment type="caution">
    <text evidence="1">The sequence shown here is derived from an EMBL/GenBank/DDBJ whole genome shotgun (WGS) entry which is preliminary data.</text>
</comment>
<dbReference type="OrthoDB" id="9154315at2"/>
<dbReference type="RefSeq" id="WP_135265165.1">
    <property type="nucleotide sequence ID" value="NZ_SMLM01000003.1"/>
</dbReference>
<evidence type="ECO:0008006" key="3">
    <source>
        <dbReference type="Google" id="ProtNLM"/>
    </source>
</evidence>
<evidence type="ECO:0000313" key="2">
    <source>
        <dbReference type="Proteomes" id="UP000298180"/>
    </source>
</evidence>
<dbReference type="Proteomes" id="UP000298180">
    <property type="component" value="Unassembled WGS sequence"/>
</dbReference>
<gene>
    <name evidence="1" type="ORF">EZ313_20505</name>
</gene>
<evidence type="ECO:0000313" key="1">
    <source>
        <dbReference type="EMBL" id="TFZ00827.1"/>
    </source>
</evidence>
<name>A0A4Z0BND8_9BURK</name>
<proteinExistence type="predicted"/>
<organism evidence="1 2">
    <name type="scientific">Ramlibacter henchirensis</name>
    <dbReference type="NCBI Taxonomy" id="204072"/>
    <lineage>
        <taxon>Bacteria</taxon>
        <taxon>Pseudomonadati</taxon>
        <taxon>Pseudomonadota</taxon>
        <taxon>Betaproteobacteria</taxon>
        <taxon>Burkholderiales</taxon>
        <taxon>Comamonadaceae</taxon>
        <taxon>Ramlibacter</taxon>
    </lineage>
</organism>
<keyword evidence="2" id="KW-1185">Reference proteome</keyword>